<dbReference type="EMBL" id="QUSF01000053">
    <property type="protein sequence ID" value="RLV97709.1"/>
    <property type="molecule type" value="Genomic_DNA"/>
</dbReference>
<evidence type="ECO:0000313" key="2">
    <source>
        <dbReference type="EMBL" id="RLV97709.1"/>
    </source>
</evidence>
<evidence type="ECO:0000256" key="1">
    <source>
        <dbReference type="SAM" id="MobiDB-lite"/>
    </source>
</evidence>
<proteinExistence type="predicted"/>
<sequence length="220" mass="23669">MKRYWKGLEERELGQEQLKQLLQAGLKADELSEQWSFGISSVCPCIGCTEVTAPHQLLGASSTKNIPSVLKEGCVDSLRALGGAALDAIPAWNACTCPLHCTLKIQVGGLLPISLKGGTGRSVPATLESHICSNPPVSPREVPAEEGGDHRHPECSSQPLQQTLEAGAPQAWKSKLSSRESTGSVQSREELAEKANVAFEEPCDLLITKRCLQLKALHLR</sequence>
<comment type="caution">
    <text evidence="2">The sequence shown here is derived from an EMBL/GenBank/DDBJ whole genome shotgun (WGS) entry which is preliminary data.</text>
</comment>
<organism evidence="2 3">
    <name type="scientific">Chloebia gouldiae</name>
    <name type="common">Gouldian finch</name>
    <name type="synonym">Erythrura gouldiae</name>
    <dbReference type="NCBI Taxonomy" id="44316"/>
    <lineage>
        <taxon>Eukaryota</taxon>
        <taxon>Metazoa</taxon>
        <taxon>Chordata</taxon>
        <taxon>Craniata</taxon>
        <taxon>Vertebrata</taxon>
        <taxon>Euteleostomi</taxon>
        <taxon>Archelosauria</taxon>
        <taxon>Archosauria</taxon>
        <taxon>Dinosauria</taxon>
        <taxon>Saurischia</taxon>
        <taxon>Theropoda</taxon>
        <taxon>Coelurosauria</taxon>
        <taxon>Aves</taxon>
        <taxon>Neognathae</taxon>
        <taxon>Neoaves</taxon>
        <taxon>Telluraves</taxon>
        <taxon>Australaves</taxon>
        <taxon>Passeriformes</taxon>
        <taxon>Passeroidea</taxon>
        <taxon>Passeridae</taxon>
        <taxon>Chloebia</taxon>
    </lineage>
</organism>
<reference evidence="2 3" key="1">
    <citation type="journal article" date="2018" name="Proc. R. Soc. B">
        <title>A non-coding region near Follistatin controls head colour polymorphism in the Gouldian finch.</title>
        <authorList>
            <person name="Toomey M.B."/>
            <person name="Marques C.I."/>
            <person name="Andrade P."/>
            <person name="Araujo P.M."/>
            <person name="Sabatino S."/>
            <person name="Gazda M.A."/>
            <person name="Afonso S."/>
            <person name="Lopes R.J."/>
            <person name="Corbo J.C."/>
            <person name="Carneiro M."/>
        </authorList>
    </citation>
    <scope>NUCLEOTIDE SEQUENCE [LARGE SCALE GENOMIC DNA]</scope>
    <source>
        <strain evidence="2">Red01</strain>
        <tissue evidence="2">Muscle</tissue>
    </source>
</reference>
<dbReference type="Proteomes" id="UP000276834">
    <property type="component" value="Unassembled WGS sequence"/>
</dbReference>
<name>A0A3L8S7D1_CHLGU</name>
<feature type="compositionally biased region" description="Polar residues" evidence="1">
    <location>
        <begin position="155"/>
        <end position="164"/>
    </location>
</feature>
<dbReference type="AlphaFoldDB" id="A0A3L8S7D1"/>
<gene>
    <name evidence="2" type="ORF">DV515_00011528</name>
</gene>
<accession>A0A3L8S7D1</accession>
<evidence type="ECO:0000313" key="3">
    <source>
        <dbReference type="Proteomes" id="UP000276834"/>
    </source>
</evidence>
<feature type="region of interest" description="Disordered" evidence="1">
    <location>
        <begin position="134"/>
        <end position="188"/>
    </location>
</feature>
<protein>
    <submittedName>
        <fullName evidence="2">Uncharacterized protein</fullName>
    </submittedName>
</protein>
<keyword evidence="3" id="KW-1185">Reference proteome</keyword>